<comment type="caution">
    <text evidence="2">The sequence shown here is derived from an EMBL/GenBank/DDBJ whole genome shotgun (WGS) entry which is preliminary data.</text>
</comment>
<evidence type="ECO:0000313" key="2">
    <source>
        <dbReference type="EMBL" id="HIW82943.1"/>
    </source>
</evidence>
<protein>
    <submittedName>
        <fullName evidence="2">Uncharacterized protein</fullName>
    </submittedName>
</protein>
<sequence>MKKRQEDCRMRRRGRIRRRHVTAVFVILVLAVGAAGFCLTEEKAQKIQRTGSIAAVRLKVPGRESMVLNPLRQEEETSKISAAIKNYYAELKEKEDFAETYEDIQVYVKDGMYKDTYVAFVRYGMKIRDIYTKVPGLETLYIEKERDSGDCRILTEDLDEDTKDYIQTVAEHEDVRNLLAQMEEEYQKALRSDALLREALTDLQNALEDSTENE</sequence>
<reference evidence="2" key="1">
    <citation type="journal article" date="2021" name="PeerJ">
        <title>Extensive microbial diversity within the chicken gut microbiome revealed by metagenomics and culture.</title>
        <authorList>
            <person name="Gilroy R."/>
            <person name="Ravi A."/>
            <person name="Getino M."/>
            <person name="Pursley I."/>
            <person name="Horton D.L."/>
            <person name="Alikhan N.F."/>
            <person name="Baker D."/>
            <person name="Gharbi K."/>
            <person name="Hall N."/>
            <person name="Watson M."/>
            <person name="Adriaenssens E.M."/>
            <person name="Foster-Nyarko E."/>
            <person name="Jarju S."/>
            <person name="Secka A."/>
            <person name="Antonio M."/>
            <person name="Oren A."/>
            <person name="Chaudhuri R.R."/>
            <person name="La Ragione R."/>
            <person name="Hildebrand F."/>
            <person name="Pallen M.J."/>
        </authorList>
    </citation>
    <scope>NUCLEOTIDE SEQUENCE</scope>
    <source>
        <strain evidence="2">ChiSxjej1B13-11762</strain>
    </source>
</reference>
<evidence type="ECO:0000313" key="3">
    <source>
        <dbReference type="Proteomes" id="UP000824263"/>
    </source>
</evidence>
<name>A0A9D1R9G1_9FIRM</name>
<gene>
    <name evidence="2" type="ORF">H9873_01270</name>
</gene>
<feature type="coiled-coil region" evidence="1">
    <location>
        <begin position="165"/>
        <end position="192"/>
    </location>
</feature>
<dbReference type="EMBL" id="DXGF01000023">
    <property type="protein sequence ID" value="HIW82943.1"/>
    <property type="molecule type" value="Genomic_DNA"/>
</dbReference>
<reference evidence="2" key="2">
    <citation type="submission" date="2021-04" db="EMBL/GenBank/DDBJ databases">
        <authorList>
            <person name="Gilroy R."/>
        </authorList>
    </citation>
    <scope>NUCLEOTIDE SEQUENCE</scope>
    <source>
        <strain evidence="2">ChiSxjej1B13-11762</strain>
    </source>
</reference>
<organism evidence="2 3">
    <name type="scientific">Candidatus Dorea gallistercoris</name>
    <dbReference type="NCBI Taxonomy" id="2838542"/>
    <lineage>
        <taxon>Bacteria</taxon>
        <taxon>Bacillati</taxon>
        <taxon>Bacillota</taxon>
        <taxon>Clostridia</taxon>
        <taxon>Lachnospirales</taxon>
        <taxon>Lachnospiraceae</taxon>
        <taxon>Dorea</taxon>
    </lineage>
</organism>
<evidence type="ECO:0000256" key="1">
    <source>
        <dbReference type="SAM" id="Coils"/>
    </source>
</evidence>
<dbReference type="Proteomes" id="UP000824263">
    <property type="component" value="Unassembled WGS sequence"/>
</dbReference>
<dbReference type="AlphaFoldDB" id="A0A9D1R9G1"/>
<accession>A0A9D1R9G1</accession>
<proteinExistence type="predicted"/>
<keyword evidence="1" id="KW-0175">Coiled coil</keyword>